<feature type="transmembrane region" description="Helical" evidence="1">
    <location>
        <begin position="6"/>
        <end position="24"/>
    </location>
</feature>
<dbReference type="CDD" id="cd02947">
    <property type="entry name" value="TRX_family"/>
    <property type="match status" value="1"/>
</dbReference>
<evidence type="ECO:0000313" key="4">
    <source>
        <dbReference type="Proteomes" id="UP000298358"/>
    </source>
</evidence>
<keyword evidence="1" id="KW-0472">Membrane</keyword>
<dbReference type="InterPro" id="IPR036249">
    <property type="entry name" value="Thioredoxin-like_sf"/>
</dbReference>
<evidence type="ECO:0000313" key="3">
    <source>
        <dbReference type="EMBL" id="TFU33458.1"/>
    </source>
</evidence>
<sequence>MDPVTALVVLGAIVLVAVAIGIVLRRRDGRVRATPAAEAATPASLDLPESAFGAHATLVQFSTEYCTRCPATRRVLGGIARERDGVAHVDVDLTRRPDLTRRFGVLQTPTTLIVDASGAVRARIGGAPRPHDVARELDRLLEDAHA</sequence>
<dbReference type="SUPFAM" id="SSF52833">
    <property type="entry name" value="Thioredoxin-like"/>
    <property type="match status" value="1"/>
</dbReference>
<reference evidence="3 4" key="1">
    <citation type="submission" date="2019-03" db="EMBL/GenBank/DDBJ databases">
        <title>Diversity of the mouse oral microbiome.</title>
        <authorList>
            <person name="Joseph S."/>
            <person name="Aduse-Opoku J."/>
            <person name="Curtis M."/>
            <person name="Wade W."/>
            <person name="Hashim A."/>
        </authorList>
    </citation>
    <scope>NUCLEOTIDE SEQUENCE [LARGE SCALE GENOMIC DNA]</scope>
    <source>
        <strain evidence="3 4">P1012</strain>
    </source>
</reference>
<dbReference type="PROSITE" id="PS51352">
    <property type="entry name" value="THIOREDOXIN_2"/>
    <property type="match status" value="1"/>
</dbReference>
<keyword evidence="4" id="KW-1185">Reference proteome</keyword>
<evidence type="ECO:0000259" key="2">
    <source>
        <dbReference type="PROSITE" id="PS51352"/>
    </source>
</evidence>
<dbReference type="Gene3D" id="3.40.30.10">
    <property type="entry name" value="Glutaredoxin"/>
    <property type="match status" value="1"/>
</dbReference>
<dbReference type="OrthoDB" id="1495530at2"/>
<accession>A0A4Y9FW01</accession>
<keyword evidence="1" id="KW-1133">Transmembrane helix</keyword>
<organism evidence="3 4">
    <name type="scientific">Microbacterium paludicola</name>
    <dbReference type="NCBI Taxonomy" id="300019"/>
    <lineage>
        <taxon>Bacteria</taxon>
        <taxon>Bacillati</taxon>
        <taxon>Actinomycetota</taxon>
        <taxon>Actinomycetes</taxon>
        <taxon>Micrococcales</taxon>
        <taxon>Microbacteriaceae</taxon>
        <taxon>Microbacterium</taxon>
    </lineage>
</organism>
<dbReference type="Proteomes" id="UP000298358">
    <property type="component" value="Unassembled WGS sequence"/>
</dbReference>
<name>A0A4Y9FW01_9MICO</name>
<protein>
    <submittedName>
        <fullName evidence="3">Thioredoxin</fullName>
    </submittedName>
</protein>
<feature type="domain" description="Thioredoxin" evidence="2">
    <location>
        <begin position="13"/>
        <end position="142"/>
    </location>
</feature>
<dbReference type="Pfam" id="PF00085">
    <property type="entry name" value="Thioredoxin"/>
    <property type="match status" value="1"/>
</dbReference>
<dbReference type="RefSeq" id="WP_135113781.1">
    <property type="nucleotide sequence ID" value="NZ_JADGLL010000008.1"/>
</dbReference>
<evidence type="ECO:0000256" key="1">
    <source>
        <dbReference type="SAM" id="Phobius"/>
    </source>
</evidence>
<proteinExistence type="predicted"/>
<dbReference type="AlphaFoldDB" id="A0A4Y9FW01"/>
<comment type="caution">
    <text evidence="3">The sequence shown here is derived from an EMBL/GenBank/DDBJ whole genome shotgun (WGS) entry which is preliminary data.</text>
</comment>
<gene>
    <name evidence="3" type="ORF">E4U02_05260</name>
</gene>
<dbReference type="InterPro" id="IPR013766">
    <property type="entry name" value="Thioredoxin_domain"/>
</dbReference>
<keyword evidence="1" id="KW-0812">Transmembrane</keyword>
<dbReference type="EMBL" id="SPQB01000008">
    <property type="protein sequence ID" value="TFU33458.1"/>
    <property type="molecule type" value="Genomic_DNA"/>
</dbReference>